<dbReference type="AlphaFoldDB" id="A0A1G9ABB3"/>
<sequence>MTIQTAQSFSRIERILAFMVAGVVGLSILAFLGIIFGTMAGAGTNDGFSSGIWPVIFTLPYYGLPAGFLAIVALMVLTGVRRSREARQSRR</sequence>
<evidence type="ECO:0000313" key="3">
    <source>
        <dbReference type="Proteomes" id="UP000198701"/>
    </source>
</evidence>
<dbReference type="EMBL" id="FNFU01000004">
    <property type="protein sequence ID" value="SDK24652.1"/>
    <property type="molecule type" value="Genomic_DNA"/>
</dbReference>
<keyword evidence="1" id="KW-0812">Transmembrane</keyword>
<keyword evidence="1" id="KW-1133">Transmembrane helix</keyword>
<proteinExistence type="predicted"/>
<dbReference type="Proteomes" id="UP000198701">
    <property type="component" value="Unassembled WGS sequence"/>
</dbReference>
<organism evidence="2 3">
    <name type="scientific">Cryobacterium psychrotolerans</name>
    <dbReference type="NCBI Taxonomy" id="386301"/>
    <lineage>
        <taxon>Bacteria</taxon>
        <taxon>Bacillati</taxon>
        <taxon>Actinomycetota</taxon>
        <taxon>Actinomycetes</taxon>
        <taxon>Micrococcales</taxon>
        <taxon>Microbacteriaceae</taxon>
        <taxon>Cryobacterium</taxon>
    </lineage>
</organism>
<feature type="transmembrane region" description="Helical" evidence="1">
    <location>
        <begin position="59"/>
        <end position="80"/>
    </location>
</feature>
<evidence type="ECO:0000313" key="2">
    <source>
        <dbReference type="EMBL" id="SDK24652.1"/>
    </source>
</evidence>
<keyword evidence="1" id="KW-0472">Membrane</keyword>
<feature type="transmembrane region" description="Helical" evidence="1">
    <location>
        <begin position="15"/>
        <end position="39"/>
    </location>
</feature>
<reference evidence="2 3" key="1">
    <citation type="submission" date="2016-10" db="EMBL/GenBank/DDBJ databases">
        <authorList>
            <person name="de Groot N.N."/>
        </authorList>
    </citation>
    <scope>NUCLEOTIDE SEQUENCE [LARGE SCALE GENOMIC DNA]</scope>
    <source>
        <strain evidence="2 3">CGMCC 1.5382</strain>
    </source>
</reference>
<dbReference type="STRING" id="386301.SAMN05216282_10432"/>
<dbReference type="RefSeq" id="WP_134574550.1">
    <property type="nucleotide sequence ID" value="NZ_FNFU01000004.1"/>
</dbReference>
<keyword evidence="3" id="KW-1185">Reference proteome</keyword>
<evidence type="ECO:0000256" key="1">
    <source>
        <dbReference type="SAM" id="Phobius"/>
    </source>
</evidence>
<accession>A0A1G9ABB3</accession>
<protein>
    <submittedName>
        <fullName evidence="2">Uncharacterized protein</fullName>
    </submittedName>
</protein>
<name>A0A1G9ABB3_9MICO</name>
<gene>
    <name evidence="2" type="ORF">SAMN05216282_10432</name>
</gene>
<dbReference type="OrthoDB" id="4990996at2"/>